<dbReference type="PANTHER" id="PTHR36503">
    <property type="entry name" value="BLR2520 PROTEIN"/>
    <property type="match status" value="1"/>
</dbReference>
<comment type="caution">
    <text evidence="1">The sequence shown here is derived from an EMBL/GenBank/DDBJ whole genome shotgun (WGS) entry which is preliminary data.</text>
</comment>
<evidence type="ECO:0000313" key="1">
    <source>
        <dbReference type="EMBL" id="THV23470.1"/>
    </source>
</evidence>
<dbReference type="AlphaFoldDB" id="A0A4S8P0C2"/>
<keyword evidence="2" id="KW-1185">Reference proteome</keyword>
<evidence type="ECO:0000313" key="2">
    <source>
        <dbReference type="Proteomes" id="UP000305792"/>
    </source>
</evidence>
<dbReference type="InterPro" id="IPR029068">
    <property type="entry name" value="Glyas_Bleomycin-R_OHBP_Dase"/>
</dbReference>
<dbReference type="SUPFAM" id="SSF54593">
    <property type="entry name" value="Glyoxalase/Bleomycin resistance protein/Dihydroxybiphenyl dioxygenase"/>
    <property type="match status" value="1"/>
</dbReference>
<dbReference type="RefSeq" id="WP_136532040.1">
    <property type="nucleotide sequence ID" value="NZ_STGX01000022.1"/>
</dbReference>
<dbReference type="Gene3D" id="3.10.180.10">
    <property type="entry name" value="2,3-Dihydroxybiphenyl 1,2-Dioxygenase, domain 1"/>
    <property type="match status" value="2"/>
</dbReference>
<dbReference type="Proteomes" id="UP000305792">
    <property type="component" value="Unassembled WGS sequence"/>
</dbReference>
<dbReference type="EMBL" id="STGX01000022">
    <property type="protein sequence ID" value="THV23470.1"/>
    <property type="molecule type" value="Genomic_DNA"/>
</dbReference>
<gene>
    <name evidence="1" type="ORF">E9998_22990</name>
</gene>
<reference evidence="1 2" key="1">
    <citation type="journal article" date="2018" name="Int. J. Syst. Evol. Microbiol.">
        <title>Glycomyces paridis sp. nov., isolated from the medicinal plant Paris polyphylla.</title>
        <authorList>
            <person name="Fang X.M."/>
            <person name="Bai J.L."/>
            <person name="Su J."/>
            <person name="Zhao L.L."/>
            <person name="Liu H.Y."/>
            <person name="Ma B.P."/>
            <person name="Zhang Y.Q."/>
            <person name="Yu L.Y."/>
        </authorList>
    </citation>
    <scope>NUCLEOTIDE SEQUENCE [LARGE SCALE GENOMIC DNA]</scope>
    <source>
        <strain evidence="1 2">CPCC 204357</strain>
    </source>
</reference>
<organism evidence="1 2">
    <name type="scientific">Glycomyces paridis</name>
    <dbReference type="NCBI Taxonomy" id="2126555"/>
    <lineage>
        <taxon>Bacteria</taxon>
        <taxon>Bacillati</taxon>
        <taxon>Actinomycetota</taxon>
        <taxon>Actinomycetes</taxon>
        <taxon>Glycomycetales</taxon>
        <taxon>Glycomycetaceae</taxon>
        <taxon>Glycomyces</taxon>
    </lineage>
</organism>
<protein>
    <submittedName>
        <fullName evidence="1">Glyoxalase</fullName>
    </submittedName>
</protein>
<name>A0A4S8P0C2_9ACTN</name>
<proteinExistence type="predicted"/>
<dbReference type="OrthoDB" id="4825162at2"/>
<accession>A0A4S8P0C2</accession>
<dbReference type="PANTHER" id="PTHR36503:SF1">
    <property type="entry name" value="BLR2520 PROTEIN"/>
    <property type="match status" value="1"/>
</dbReference>
<sequence>MTSIEYITLEADDVAAAEDFYSKAFEMGALVRVKPAEAASTGFRGYSLSLVASQPGNVDALLEAAVAHGAEVVKPAAKSFWGYGAILKAPDGSIWKLACTPKKDSAPAEKKFDSFTILLGTTDMNATKKFYGEHGLTVSKSYGRKYTEFDAEGGPVHLALYPRKAFGKDLGIPIEGSGSHRLTVGGGAGPAVDPDGFEWEAAS</sequence>